<dbReference type="GO" id="GO:0099503">
    <property type="term" value="C:secretory vesicle"/>
    <property type="evidence" value="ECO:0007669"/>
    <property type="project" value="TreeGrafter"/>
</dbReference>
<dbReference type="InterPro" id="IPR000591">
    <property type="entry name" value="DEP_dom"/>
</dbReference>
<feature type="domain" description="MHD2" evidence="4">
    <location>
        <begin position="1283"/>
        <end position="1393"/>
    </location>
</feature>
<evidence type="ECO:0000313" key="5">
    <source>
        <dbReference type="EMBL" id="KAH3717045.1"/>
    </source>
</evidence>
<sequence length="1773" mass="199326">MSEAPNLDPEVILCVATENEASLWSRGGVTVDNEEDLHLDKSDVGNIILSHGTSIKEIHGYFLGLEQRKCCLLLAACKQTFCSVRLVRNDGRDSGIEEGAMMKPNHEHNESVVGLDAVEFQVFKNALKCAAYPVLGAPQPPSSGTPIPHTAGEKLRGAVEKSLPRLGLIHDGSQSLKLAGNKSSTFAGSQSIRHAGNKSPASQQDSGLEDQEDSGLVPTETLCELLRRAFRLTQEKFNHYEKIVTAHIKKTTPQKVLAEELVQQLKALENNQNPYYSPKAFLNRIGYDHWQKKERAHITDLLNKFWHFSLPALSDRDAKMPDLHRQYRQLLERLISYESPYRQQSELVAPAPTSNLSTASGRLLMEFSLRYGVGEQYRKIVYLNYLALNFDPTVWFLYHVTSSLTAVMETMPTKRSYLVIVQDEFDILKETLHLLHCKACTVIAKMKTLYSERGIRPSDGVVPLIELLSLTLQATSYLLMVPEQSLTTILTDVVQSIFPIAYERHKMVAQDELRHNKWDIELSPKLLNMLIGHIRDEVLDYKSNYQTVFQKYFNITEEASKAFYQLLMADVQKLLSLTSQTKKLNGDINRLMLSLGYRLNQLDQDWNMYISPSMQKWREYFQAESLQWGVVLKQKMYAFITYCVSKDTYRECDLEWSGSLHLSNIRRRKLRTISKSLTPSLNSAFTSPSSAQSTPPVFLSSISQPKHAARSRERYTSTPDHSEVPEFPVMTPEMDSMTPFQDRLSTRPSSDPLSISPGSVLKGSYLGDMARSFGHYDDENLLPFATLKHSSSMPELSSHSKCIEIRPTCHSDSRKHIRQSAKRDKRLKNDSYSRTSNNTNGSHMPSEGSETLTDDSGSRNGDFSFPPIEEIGTFVSSDRIKEIPVVVLSELENQRVFSSKRGYIATYTESSDSTERPTRLPVHDHSAFHQPNSLESDMMASVSHSSERAFQPIGYHNQSYEHYDSFTESLGSNVSFPRPAGLSTSSSATTLLISGSAVDIVVLLQRVVSFGEGLCKTLTPARNAFESDQSGLSGMHSDVKPWVMFARPRQGLYEQFLNVIRGMVCIYADNMLCMDLCGTTSSVAKRLAGSSLIEYLQTQQNSGLIWGCRHDSTGGQKCFEYLNKQTEFLCDRHEPISREMCMRINNVFFMTSCLELFHRRLGAVFSLSGDLSATSTRNIVQSSNSHYMLRSDFVMVDAYTYNPASDYDEVMETASQLYQPQGGPGTPPGVSTIHVTSAIDGERDHLMAVVRAMCRTMSYRLNLFVSDALSVLLLLKAPDVPVEAGLSPLTEFLSNYIHALRGWLYKDCFRRVLECLWIFIVQDFETELQTMERTDKDSMAFSQLLLQALACLLKFMNNQHASLQKELLLSQADDVSFKLSLYAMPIEQLAALYRSLSQDSTSSDSSSTDSMYETVLLVRQRLKCDLQRYKKGFSGSELIHWILSNIGLFENLDPALNAGEQMYKRERAQHIAQRLIDWEIIADIDGDSGGRDSPLSRSESPYPEMTIHIQAPGKGLWSGAASNTHTPRETPNPGGLKHNLQALSRQSGLKAYTPALKTGHGGYLKKGPNNREQDASQNGVQETLQNTSRQSLHSGMSVEPTLVSACISRENDVHPLQGRVGTDDEMLQQIGKVNSAESALLDSVESADFTASYSSVQRRISTCRMQGTPQSLISTISSESRNTIFFDSSSSFYFVKPYVDDQHPYSWKNLELLNLVEQCFQKKVSAQYVLRIIYSRRRTDPRVKKFMQKASSEMVEMIQFGSKTEDPATCVSS</sequence>
<reference evidence="5" key="2">
    <citation type="submission" date="2020-11" db="EMBL/GenBank/DDBJ databases">
        <authorList>
            <person name="McCartney M.A."/>
            <person name="Auch B."/>
            <person name="Kono T."/>
            <person name="Mallez S."/>
            <person name="Becker A."/>
            <person name="Gohl D.M."/>
            <person name="Silverstein K.A.T."/>
            <person name="Koren S."/>
            <person name="Bechman K.B."/>
            <person name="Herman A."/>
            <person name="Abrahante J.E."/>
            <person name="Garbe J."/>
        </authorList>
    </citation>
    <scope>NUCLEOTIDE SEQUENCE</scope>
    <source>
        <strain evidence="5">Duluth1</strain>
        <tissue evidence="5">Whole animal</tissue>
    </source>
</reference>
<feature type="compositionally biased region" description="Polar residues" evidence="2">
    <location>
        <begin position="1575"/>
        <end position="1594"/>
    </location>
</feature>
<protein>
    <recommendedName>
        <fullName evidence="7">MHD2 domain-containing protein</fullName>
    </recommendedName>
</protein>
<comment type="caution">
    <text evidence="5">The sequence shown here is derived from an EMBL/GenBank/DDBJ whole genome shotgun (WGS) entry which is preliminary data.</text>
</comment>
<dbReference type="CDD" id="cd04371">
    <property type="entry name" value="DEP"/>
    <property type="match status" value="1"/>
</dbReference>
<dbReference type="InterPro" id="IPR014772">
    <property type="entry name" value="Munc13_dom-2"/>
</dbReference>
<evidence type="ECO:0000256" key="1">
    <source>
        <dbReference type="ARBA" id="ARBA00022483"/>
    </source>
</evidence>
<feature type="region of interest" description="Disordered" evidence="2">
    <location>
        <begin position="1554"/>
        <end position="1596"/>
    </location>
</feature>
<dbReference type="InterPro" id="IPR052095">
    <property type="entry name" value="UNC-13_domain"/>
</dbReference>
<dbReference type="GO" id="GO:0006887">
    <property type="term" value="P:exocytosis"/>
    <property type="evidence" value="ECO:0007669"/>
    <property type="project" value="UniProtKB-KW"/>
</dbReference>
<dbReference type="OrthoDB" id="10071880at2759"/>
<feature type="region of interest" description="Disordered" evidence="2">
    <location>
        <begin position="810"/>
        <end position="864"/>
    </location>
</feature>
<keyword evidence="1" id="KW-0268">Exocytosis</keyword>
<evidence type="ECO:0000256" key="2">
    <source>
        <dbReference type="SAM" id="MobiDB-lite"/>
    </source>
</evidence>
<name>A0A9D4C4Q6_DREPO</name>
<keyword evidence="6" id="KW-1185">Reference proteome</keyword>
<feature type="compositionally biased region" description="Polar residues" evidence="2">
    <location>
        <begin position="830"/>
        <end position="861"/>
    </location>
</feature>
<feature type="compositionally biased region" description="Basic residues" evidence="2">
    <location>
        <begin position="815"/>
        <end position="826"/>
    </location>
</feature>
<evidence type="ECO:0000313" key="6">
    <source>
        <dbReference type="Proteomes" id="UP000828390"/>
    </source>
</evidence>
<dbReference type="PANTHER" id="PTHR45999:SF6">
    <property type="entry name" value="MHD2 DOMAIN-CONTAINING PROTEIN"/>
    <property type="match status" value="1"/>
</dbReference>
<evidence type="ECO:0000259" key="4">
    <source>
        <dbReference type="PROSITE" id="PS51259"/>
    </source>
</evidence>
<dbReference type="PROSITE" id="PS50186">
    <property type="entry name" value="DEP"/>
    <property type="match status" value="1"/>
</dbReference>
<dbReference type="GO" id="GO:0035556">
    <property type="term" value="P:intracellular signal transduction"/>
    <property type="evidence" value="ECO:0007669"/>
    <property type="project" value="InterPro"/>
</dbReference>
<feature type="region of interest" description="Disordered" evidence="2">
    <location>
        <begin position="187"/>
        <end position="215"/>
    </location>
</feature>
<dbReference type="Proteomes" id="UP000828390">
    <property type="component" value="Unassembled WGS sequence"/>
</dbReference>
<dbReference type="PANTHER" id="PTHR45999">
    <property type="entry name" value="UNC-13-4A, ISOFORM B"/>
    <property type="match status" value="1"/>
</dbReference>
<dbReference type="SUPFAM" id="SSF46785">
    <property type="entry name" value="Winged helix' DNA-binding domain"/>
    <property type="match status" value="1"/>
</dbReference>
<accession>A0A9D4C4Q6</accession>
<feature type="region of interest" description="Disordered" evidence="2">
    <location>
        <begin position="1514"/>
        <end position="1538"/>
    </location>
</feature>
<feature type="domain" description="DEP" evidence="3">
    <location>
        <begin position="1429"/>
        <end position="1512"/>
    </location>
</feature>
<evidence type="ECO:0008006" key="7">
    <source>
        <dbReference type="Google" id="ProtNLM"/>
    </source>
</evidence>
<dbReference type="InterPro" id="IPR036390">
    <property type="entry name" value="WH_DNA-bd_sf"/>
</dbReference>
<organism evidence="5 6">
    <name type="scientific">Dreissena polymorpha</name>
    <name type="common">Zebra mussel</name>
    <name type="synonym">Mytilus polymorpha</name>
    <dbReference type="NCBI Taxonomy" id="45954"/>
    <lineage>
        <taxon>Eukaryota</taxon>
        <taxon>Metazoa</taxon>
        <taxon>Spiralia</taxon>
        <taxon>Lophotrochozoa</taxon>
        <taxon>Mollusca</taxon>
        <taxon>Bivalvia</taxon>
        <taxon>Autobranchia</taxon>
        <taxon>Heteroconchia</taxon>
        <taxon>Euheterodonta</taxon>
        <taxon>Imparidentia</taxon>
        <taxon>Neoheterodontei</taxon>
        <taxon>Myida</taxon>
        <taxon>Dreissenoidea</taxon>
        <taxon>Dreissenidae</taxon>
        <taxon>Dreissena</taxon>
    </lineage>
</organism>
<reference evidence="5" key="1">
    <citation type="journal article" date="2019" name="bioRxiv">
        <title>The Genome of the Zebra Mussel, Dreissena polymorpha: A Resource for Invasive Species Research.</title>
        <authorList>
            <person name="McCartney M.A."/>
            <person name="Auch B."/>
            <person name="Kono T."/>
            <person name="Mallez S."/>
            <person name="Zhang Y."/>
            <person name="Obille A."/>
            <person name="Becker A."/>
            <person name="Abrahante J.E."/>
            <person name="Garbe J."/>
            <person name="Badalamenti J.P."/>
            <person name="Herman A."/>
            <person name="Mangelson H."/>
            <person name="Liachko I."/>
            <person name="Sullivan S."/>
            <person name="Sone E.D."/>
            <person name="Koren S."/>
            <person name="Silverstein K.A.T."/>
            <person name="Beckman K.B."/>
            <person name="Gohl D.M."/>
        </authorList>
    </citation>
    <scope>NUCLEOTIDE SEQUENCE</scope>
    <source>
        <strain evidence="5">Duluth1</strain>
        <tissue evidence="5">Whole animal</tissue>
    </source>
</reference>
<gene>
    <name evidence="5" type="ORF">DPMN_059825</name>
</gene>
<dbReference type="EMBL" id="JAIWYP010000013">
    <property type="protein sequence ID" value="KAH3717045.1"/>
    <property type="molecule type" value="Genomic_DNA"/>
</dbReference>
<evidence type="ECO:0000259" key="3">
    <source>
        <dbReference type="PROSITE" id="PS50186"/>
    </source>
</evidence>
<proteinExistence type="predicted"/>
<dbReference type="PROSITE" id="PS51259">
    <property type="entry name" value="MHD2"/>
    <property type="match status" value="1"/>
</dbReference>
<feature type="region of interest" description="Disordered" evidence="2">
    <location>
        <begin position="683"/>
        <end position="703"/>
    </location>
</feature>